<name>A0AA40FUA4_9HYME</name>
<protein>
    <submittedName>
        <fullName evidence="1">Uncharacterized protein</fullName>
    </submittedName>
</protein>
<sequence length="225" mass="26610">MTTTMKRKGYIDEPRREFRRRRRSWENDPVPVLSPKKRELVVTRRDKATRETKRWRDVDANKGNAETISGTRLNGICNGLIRATLTRMAVSRKRVRRPVVKRWDQVQYVVINSNEILKVHFVTMRHNEFRPENSKKTVVKFNHCSYKLAKVPKHLQMSVYMPVNVFVECAVLNDFYLSDTHPSTCITQEKDEREIHGCYVERSSKEARRNWKGQSGEARVWAFQT</sequence>
<feature type="non-terminal residue" evidence="1">
    <location>
        <position position="225"/>
    </location>
</feature>
<dbReference type="EMBL" id="JAHYIQ010000017">
    <property type="protein sequence ID" value="KAK1125121.1"/>
    <property type="molecule type" value="Genomic_DNA"/>
</dbReference>
<comment type="caution">
    <text evidence="1">The sequence shown here is derived from an EMBL/GenBank/DDBJ whole genome shotgun (WGS) entry which is preliminary data.</text>
</comment>
<dbReference type="AlphaFoldDB" id="A0AA40FUA4"/>
<dbReference type="Proteomes" id="UP001177670">
    <property type="component" value="Unassembled WGS sequence"/>
</dbReference>
<accession>A0AA40FUA4</accession>
<organism evidence="1 2">
    <name type="scientific">Melipona bicolor</name>
    <dbReference type="NCBI Taxonomy" id="60889"/>
    <lineage>
        <taxon>Eukaryota</taxon>
        <taxon>Metazoa</taxon>
        <taxon>Ecdysozoa</taxon>
        <taxon>Arthropoda</taxon>
        <taxon>Hexapoda</taxon>
        <taxon>Insecta</taxon>
        <taxon>Pterygota</taxon>
        <taxon>Neoptera</taxon>
        <taxon>Endopterygota</taxon>
        <taxon>Hymenoptera</taxon>
        <taxon>Apocrita</taxon>
        <taxon>Aculeata</taxon>
        <taxon>Apoidea</taxon>
        <taxon>Anthophila</taxon>
        <taxon>Apidae</taxon>
        <taxon>Melipona</taxon>
    </lineage>
</organism>
<evidence type="ECO:0000313" key="1">
    <source>
        <dbReference type="EMBL" id="KAK1125121.1"/>
    </source>
</evidence>
<keyword evidence="2" id="KW-1185">Reference proteome</keyword>
<gene>
    <name evidence="1" type="ORF">K0M31_006460</name>
</gene>
<reference evidence="1" key="1">
    <citation type="submission" date="2021-10" db="EMBL/GenBank/DDBJ databases">
        <title>Melipona bicolor Genome sequencing and assembly.</title>
        <authorList>
            <person name="Araujo N.S."/>
            <person name="Arias M.C."/>
        </authorList>
    </citation>
    <scope>NUCLEOTIDE SEQUENCE</scope>
    <source>
        <strain evidence="1">USP_2M_L1-L4_2017</strain>
        <tissue evidence="1">Whole body</tissue>
    </source>
</reference>
<evidence type="ECO:0000313" key="2">
    <source>
        <dbReference type="Proteomes" id="UP001177670"/>
    </source>
</evidence>
<proteinExistence type="predicted"/>